<keyword evidence="3 5" id="KW-0697">Rotamase</keyword>
<evidence type="ECO:0000256" key="2">
    <source>
        <dbReference type="ARBA" id="ARBA00022729"/>
    </source>
</evidence>
<keyword evidence="9" id="KW-1185">Reference proteome</keyword>
<comment type="function">
    <text evidence="5">PPIases accelerate the folding of proteins. It catalyzes the cis-trans isomerization of proline imidic peptide bonds in oligopeptides.</text>
</comment>
<dbReference type="AlphaFoldDB" id="A0A8S3ZWR0"/>
<dbReference type="PROSITE" id="PS50072">
    <property type="entry name" value="CSA_PPIASE_2"/>
    <property type="match status" value="1"/>
</dbReference>
<evidence type="ECO:0000313" key="9">
    <source>
        <dbReference type="Proteomes" id="UP000678393"/>
    </source>
</evidence>
<feature type="transmembrane region" description="Helical" evidence="6">
    <location>
        <begin position="23"/>
        <end position="45"/>
    </location>
</feature>
<protein>
    <recommendedName>
        <fullName evidence="5">Peptidyl-prolyl cis-trans isomerase</fullName>
        <shortName evidence="5">PPIase</shortName>
        <ecNumber evidence="5">5.2.1.8</ecNumber>
    </recommendedName>
</protein>
<dbReference type="PANTHER" id="PTHR11071">
    <property type="entry name" value="PEPTIDYL-PROLYL CIS-TRANS ISOMERASE"/>
    <property type="match status" value="1"/>
</dbReference>
<dbReference type="PANTHER" id="PTHR11071:SF561">
    <property type="entry name" value="PEPTIDYL-PROLYL CIS-TRANS ISOMERASE D-RELATED"/>
    <property type="match status" value="1"/>
</dbReference>
<evidence type="ECO:0000256" key="3">
    <source>
        <dbReference type="ARBA" id="ARBA00023110"/>
    </source>
</evidence>
<name>A0A8S3ZWR0_9EUPU</name>
<dbReference type="EMBL" id="CAJHNH020004258">
    <property type="protein sequence ID" value="CAG5130791.1"/>
    <property type="molecule type" value="Genomic_DNA"/>
</dbReference>
<sequence>YQVSLEFFVLFPEPAKLNSRSKLVLKVIIMLVAAAVMLFGLSSLVSGALDSPPKVTDVVYFDIEIGGTPAGRIEIGLFGNVVPKTVNNFKALTVGHKDGDTVLTLKGSKFHRVINRFMIQGGDFTVGDGTGGKSIYGNRFEDENFDLNHYGAGWVSMANAGKDSNGSQFFITTIKTEWLDGRHVVYGKVIKGMDVVRRIENTPTDSRDKPIEDVVIVNCGVSEVAEPFTVELDEAKE</sequence>
<dbReference type="InterPro" id="IPR002130">
    <property type="entry name" value="Cyclophilin-type_PPIase_dom"/>
</dbReference>
<dbReference type="GO" id="GO:0016018">
    <property type="term" value="F:cyclosporin A binding"/>
    <property type="evidence" value="ECO:0007669"/>
    <property type="project" value="TreeGrafter"/>
</dbReference>
<evidence type="ECO:0000256" key="4">
    <source>
        <dbReference type="ARBA" id="ARBA00023235"/>
    </source>
</evidence>
<evidence type="ECO:0000256" key="5">
    <source>
        <dbReference type="RuleBase" id="RU363019"/>
    </source>
</evidence>
<comment type="caution">
    <text evidence="8">The sequence shown here is derived from an EMBL/GenBank/DDBJ whole genome shotgun (WGS) entry which is preliminary data.</text>
</comment>
<evidence type="ECO:0000259" key="7">
    <source>
        <dbReference type="PROSITE" id="PS50072"/>
    </source>
</evidence>
<feature type="domain" description="PPIase cyclophilin-type" evidence="7">
    <location>
        <begin position="60"/>
        <end position="221"/>
    </location>
</feature>
<dbReference type="OrthoDB" id="193499at2759"/>
<dbReference type="InterPro" id="IPR029000">
    <property type="entry name" value="Cyclophilin-like_dom_sf"/>
</dbReference>
<organism evidence="8 9">
    <name type="scientific">Candidula unifasciata</name>
    <dbReference type="NCBI Taxonomy" id="100452"/>
    <lineage>
        <taxon>Eukaryota</taxon>
        <taxon>Metazoa</taxon>
        <taxon>Spiralia</taxon>
        <taxon>Lophotrochozoa</taxon>
        <taxon>Mollusca</taxon>
        <taxon>Gastropoda</taxon>
        <taxon>Heterobranchia</taxon>
        <taxon>Euthyneura</taxon>
        <taxon>Panpulmonata</taxon>
        <taxon>Eupulmonata</taxon>
        <taxon>Stylommatophora</taxon>
        <taxon>Helicina</taxon>
        <taxon>Helicoidea</taxon>
        <taxon>Geomitridae</taxon>
        <taxon>Candidula</taxon>
    </lineage>
</organism>
<keyword evidence="6" id="KW-1133">Transmembrane helix</keyword>
<keyword evidence="4 5" id="KW-0413">Isomerase</keyword>
<reference evidence="8" key="1">
    <citation type="submission" date="2021-04" db="EMBL/GenBank/DDBJ databases">
        <authorList>
            <consortium name="Molecular Ecology Group"/>
        </authorList>
    </citation>
    <scope>NUCLEOTIDE SEQUENCE</scope>
</reference>
<evidence type="ECO:0000313" key="8">
    <source>
        <dbReference type="EMBL" id="CAG5130791.1"/>
    </source>
</evidence>
<gene>
    <name evidence="8" type="ORF">CUNI_LOCUS16349</name>
</gene>
<keyword evidence="6" id="KW-0472">Membrane</keyword>
<feature type="non-terminal residue" evidence="8">
    <location>
        <position position="1"/>
    </location>
</feature>
<dbReference type="GO" id="GO:0005737">
    <property type="term" value="C:cytoplasm"/>
    <property type="evidence" value="ECO:0007669"/>
    <property type="project" value="TreeGrafter"/>
</dbReference>
<comment type="catalytic activity">
    <reaction evidence="1 5">
        <text>[protein]-peptidylproline (omega=180) = [protein]-peptidylproline (omega=0)</text>
        <dbReference type="Rhea" id="RHEA:16237"/>
        <dbReference type="Rhea" id="RHEA-COMP:10747"/>
        <dbReference type="Rhea" id="RHEA-COMP:10748"/>
        <dbReference type="ChEBI" id="CHEBI:83833"/>
        <dbReference type="ChEBI" id="CHEBI:83834"/>
        <dbReference type="EC" id="5.2.1.8"/>
    </reaction>
</comment>
<dbReference type="PRINTS" id="PR00153">
    <property type="entry name" value="CSAPPISMRASE"/>
</dbReference>
<dbReference type="GO" id="GO:0006457">
    <property type="term" value="P:protein folding"/>
    <property type="evidence" value="ECO:0007669"/>
    <property type="project" value="TreeGrafter"/>
</dbReference>
<evidence type="ECO:0000256" key="1">
    <source>
        <dbReference type="ARBA" id="ARBA00000971"/>
    </source>
</evidence>
<dbReference type="Gene3D" id="2.40.100.10">
    <property type="entry name" value="Cyclophilin-like"/>
    <property type="match status" value="1"/>
</dbReference>
<dbReference type="Proteomes" id="UP000678393">
    <property type="component" value="Unassembled WGS sequence"/>
</dbReference>
<dbReference type="SUPFAM" id="SSF50891">
    <property type="entry name" value="Cyclophilin-like"/>
    <property type="match status" value="1"/>
</dbReference>
<keyword evidence="2" id="KW-0732">Signal</keyword>
<keyword evidence="6" id="KW-0812">Transmembrane</keyword>
<dbReference type="Pfam" id="PF00160">
    <property type="entry name" value="Pro_isomerase"/>
    <property type="match status" value="1"/>
</dbReference>
<evidence type="ECO:0000256" key="6">
    <source>
        <dbReference type="SAM" id="Phobius"/>
    </source>
</evidence>
<comment type="similarity">
    <text evidence="5">Belongs to the cyclophilin-type PPIase family.</text>
</comment>
<accession>A0A8S3ZWR0</accession>
<dbReference type="GO" id="GO:0003755">
    <property type="term" value="F:peptidyl-prolyl cis-trans isomerase activity"/>
    <property type="evidence" value="ECO:0007669"/>
    <property type="project" value="UniProtKB-UniRule"/>
</dbReference>
<dbReference type="FunFam" id="2.40.100.10:FF:000001">
    <property type="entry name" value="Peptidyl-prolyl cis-trans isomerase"/>
    <property type="match status" value="1"/>
</dbReference>
<proteinExistence type="inferred from homology"/>
<dbReference type="EC" id="5.2.1.8" evidence="5"/>